<dbReference type="AlphaFoldDB" id="A4CKQ9"/>
<proteinExistence type="predicted"/>
<evidence type="ECO:0000313" key="1">
    <source>
        <dbReference type="EMBL" id="EAR15458.1"/>
    </source>
</evidence>
<keyword evidence="2" id="KW-1185">Reference proteome</keyword>
<dbReference type="STRING" id="313596.RB2501_14059"/>
<dbReference type="HOGENOM" id="CLU_2481327_0_0_10"/>
<gene>
    <name evidence="1" type="ordered locus">RB2501_14059</name>
</gene>
<organism evidence="1 2">
    <name type="scientific">Robiginitalea biformata (strain ATCC BAA-864 / DSM 15991 / KCTC 12146 / HTCC2501)</name>
    <dbReference type="NCBI Taxonomy" id="313596"/>
    <lineage>
        <taxon>Bacteria</taxon>
        <taxon>Pseudomonadati</taxon>
        <taxon>Bacteroidota</taxon>
        <taxon>Flavobacteriia</taxon>
        <taxon>Flavobacteriales</taxon>
        <taxon>Flavobacteriaceae</taxon>
        <taxon>Robiginitalea</taxon>
    </lineage>
</organism>
<dbReference type="Proteomes" id="UP000009049">
    <property type="component" value="Chromosome"/>
</dbReference>
<dbReference type="KEGG" id="rbi:RB2501_14059"/>
<dbReference type="EMBL" id="CP001712">
    <property type="protein sequence ID" value="EAR15458.1"/>
    <property type="molecule type" value="Genomic_DNA"/>
</dbReference>
<dbReference type="RefSeq" id="WP_015754775.1">
    <property type="nucleotide sequence ID" value="NC_013222.1"/>
</dbReference>
<name>A4CKQ9_ROBBH</name>
<evidence type="ECO:0000313" key="2">
    <source>
        <dbReference type="Proteomes" id="UP000009049"/>
    </source>
</evidence>
<accession>A4CKQ9</accession>
<protein>
    <submittedName>
        <fullName evidence="1">Uncharacterized protein</fullName>
    </submittedName>
</protein>
<reference evidence="1 2" key="1">
    <citation type="journal article" date="2009" name="J. Bacteriol.">
        <title>Complete genome sequence of Robiginitalea biformata HTCC2501.</title>
        <authorList>
            <person name="Oh H.M."/>
            <person name="Giovannoni S.J."/>
            <person name="Lee K."/>
            <person name="Ferriera S."/>
            <person name="Johnson J."/>
            <person name="Cho J.C."/>
        </authorList>
    </citation>
    <scope>NUCLEOTIDE SEQUENCE [LARGE SCALE GENOMIC DNA]</scope>
    <source>
        <strain evidence="2">ATCC BAA-864 / HTCC2501 / KCTC 12146</strain>
    </source>
</reference>
<sequence>MKIKLNSPERHGPYLAVYTCGEPLSGADVFPEDIVLIKHTFTDNGDGSQTAQPWMIPLLGDKAPVKISNWEDYAILPVGHSLTLIQE</sequence>